<gene>
    <name evidence="1" type="ORF">SAMN05661003_102230</name>
</gene>
<accession>A0A1G6YZF4</accession>
<dbReference type="OrthoDB" id="5387108at2"/>
<proteinExistence type="predicted"/>
<evidence type="ECO:0008006" key="3">
    <source>
        <dbReference type="Google" id="ProtNLM"/>
    </source>
</evidence>
<evidence type="ECO:0000313" key="1">
    <source>
        <dbReference type="EMBL" id="SDD95662.1"/>
    </source>
</evidence>
<keyword evidence="2" id="KW-1185">Reference proteome</keyword>
<protein>
    <recommendedName>
        <fullName evidence="3">Leucine rich repeat variant</fullName>
    </recommendedName>
</protein>
<dbReference type="Proteomes" id="UP000243205">
    <property type="component" value="Unassembled WGS sequence"/>
</dbReference>
<sequence length="259" mass="28932">MASSDSPIGPARATELKQALTGNAEQLRHIVRQADLEVVRAALKNVHCCEEHLLLIAQRPDLDGLFCKTLCKHSLVRRKPVALALVRHPQLPPLQLKTVLQWLQLFDLVRLCQQPGLHQDVRVAAERAIIERLPGCPLGNRISLARRTGSAVLQALIQGGQPQVVEACLDNPHLKEAALYLLLNGPNASPQVIRLIASHPRWQRRPHLQRAIARNSQTPADLFRQLLSSLPAEEIRNLLLSQRLGARQKSWLRSFLGQN</sequence>
<organism evidence="1 2">
    <name type="scientific">Desulfuromonas thiophila</name>
    <dbReference type="NCBI Taxonomy" id="57664"/>
    <lineage>
        <taxon>Bacteria</taxon>
        <taxon>Pseudomonadati</taxon>
        <taxon>Thermodesulfobacteriota</taxon>
        <taxon>Desulfuromonadia</taxon>
        <taxon>Desulfuromonadales</taxon>
        <taxon>Desulfuromonadaceae</taxon>
        <taxon>Desulfuromonas</taxon>
    </lineage>
</organism>
<dbReference type="STRING" id="57664.SAMN05661003_102230"/>
<reference evidence="2" key="1">
    <citation type="submission" date="2016-10" db="EMBL/GenBank/DDBJ databases">
        <authorList>
            <person name="Varghese N."/>
            <person name="Submissions S."/>
        </authorList>
    </citation>
    <scope>NUCLEOTIDE SEQUENCE [LARGE SCALE GENOMIC DNA]</scope>
    <source>
        <strain evidence="2">DSM 8987</strain>
    </source>
</reference>
<dbReference type="RefSeq" id="WP_092076281.1">
    <property type="nucleotide sequence ID" value="NZ_FNAQ01000002.1"/>
</dbReference>
<name>A0A1G6YZF4_9BACT</name>
<dbReference type="AlphaFoldDB" id="A0A1G6YZF4"/>
<dbReference type="EMBL" id="FNAQ01000002">
    <property type="protein sequence ID" value="SDD95662.1"/>
    <property type="molecule type" value="Genomic_DNA"/>
</dbReference>
<evidence type="ECO:0000313" key="2">
    <source>
        <dbReference type="Proteomes" id="UP000243205"/>
    </source>
</evidence>